<feature type="transmembrane region" description="Helical" evidence="16">
    <location>
        <begin position="258"/>
        <end position="279"/>
    </location>
</feature>
<evidence type="ECO:0000256" key="12">
    <source>
        <dbReference type="ARBA" id="ARBA00022989"/>
    </source>
</evidence>
<keyword evidence="5 16" id="KW-0812">Transmembrane</keyword>
<evidence type="ECO:0000313" key="19">
    <source>
        <dbReference type="Proteomes" id="UP000283880"/>
    </source>
</evidence>
<evidence type="ECO:0000256" key="1">
    <source>
        <dbReference type="ARBA" id="ARBA00004127"/>
    </source>
</evidence>
<keyword evidence="12 16" id="KW-1133">Transmembrane helix</keyword>
<protein>
    <recommendedName>
        <fullName evidence="2">P-type Ca(2+) transporter</fullName>
        <ecNumber evidence="2">7.2.2.10</ecNumber>
    </recommendedName>
</protein>
<feature type="transmembrane region" description="Helical" evidence="16">
    <location>
        <begin position="687"/>
        <end position="709"/>
    </location>
</feature>
<dbReference type="SUPFAM" id="SSF56784">
    <property type="entry name" value="HAD-like"/>
    <property type="match status" value="1"/>
</dbReference>
<keyword evidence="10" id="KW-0460">Magnesium</keyword>
<dbReference type="Gene3D" id="3.40.50.1000">
    <property type="entry name" value="HAD superfamily/HAD-like"/>
    <property type="match status" value="1"/>
</dbReference>
<dbReference type="InterPro" id="IPR023299">
    <property type="entry name" value="ATPase_P-typ_cyto_dom_N"/>
</dbReference>
<evidence type="ECO:0000256" key="9">
    <source>
        <dbReference type="ARBA" id="ARBA00022840"/>
    </source>
</evidence>
<dbReference type="EC" id="7.2.2.10" evidence="2"/>
<dbReference type="Gene3D" id="2.70.150.10">
    <property type="entry name" value="Calcium-transporting ATPase, cytoplasmic transduction domain A"/>
    <property type="match status" value="1"/>
</dbReference>
<dbReference type="RefSeq" id="WP_007719135.1">
    <property type="nucleotide sequence ID" value="NZ_JAWRJJ010000057.1"/>
</dbReference>
<dbReference type="InterPro" id="IPR036412">
    <property type="entry name" value="HAD-like_sf"/>
</dbReference>
<dbReference type="InterPro" id="IPR023298">
    <property type="entry name" value="ATPase_P-typ_TM_dom_sf"/>
</dbReference>
<keyword evidence="4" id="KW-0109">Calcium transport</keyword>
<sequence length="892" mass="96851">MTNAFMECPEETLARLKSDREKGLTARQAGESRKANGENSFSKSEQKSLFHRIWEAATEPMLIMLVIAAIITLGVNAARYVTGGEADFLECIGIFVAISLSVVITVVMEGRSAKAFEALSRIGEDIPVKVIRDGKVCLIPRRDVVVGDILCVETGDKLPADGRLLESHELMADESALTGESMPVHKEAGIVFDSPQTPVAERRNLLYSGCFITGGNGKIAVTGVGDHTEFGKIARELASADSGSTPLQEKMAALGKRITILGSAAAAVVFLIQLILFLSNGTASLDTVSEAFITSIVLIVAAVPEGLPTIVAVSLAINIIKMSKQNALVRKMIACETVGCINVVCSDKTGTLTQNRMTVTDIFSHMRLLKPDRLKNHHLLDNFCLNSTADVTFADGQVKFIGNPTECALLFAAREAGRDYEAERRRAEILYVYPFSSETKYMTTVVKRDGEIEVLAKGSPERIMELCSLSVEEREAARLQIVKFQEKACRVIGFAHRRTGPAADYEGCRAALETDMVFDGFTAITDPIRADVYQAVERCRRAGIELKMLTGDNLITARAIADELGILDAEHIAVEAREIERLSDEELQKRIPSIRVIARSTPSVKMRVVNALKSLGNVVAVTGDGINDAPALKHADVGIAMGIAGTEVSKEASDIVLLDDSFSTIVKAIQWGRGIYENFQRFIQFQLTVNLSSVIVVLASILAGFTAPFTALQLLWINIIMDGPPALTLGLEPIRGDLMNQRPTPRNASIVSKSMLFRIVTNGVYMSIVFMAQHSLNFLGGSEREMPTVLFTLFVVFQLFNALNSRELTDVSIFKNITNNRLMLGVFGATFGLQFVITQFGGMFFNTVPLPAAMWGKILAVGSTVVLLSEGVKMVKRGAAAAQKHQGAEAVC</sequence>
<dbReference type="SUPFAM" id="SSF81653">
    <property type="entry name" value="Calcium ATPase, transduction domain A"/>
    <property type="match status" value="1"/>
</dbReference>
<dbReference type="GO" id="GO:0005388">
    <property type="term" value="F:P-type calcium transporter activity"/>
    <property type="evidence" value="ECO:0007669"/>
    <property type="project" value="UniProtKB-EC"/>
</dbReference>
<keyword evidence="7" id="KW-0547">Nucleotide-binding</keyword>
<reference evidence="18 19" key="1">
    <citation type="submission" date="2018-08" db="EMBL/GenBank/DDBJ databases">
        <title>A genome reference for cultivated species of the human gut microbiota.</title>
        <authorList>
            <person name="Zou Y."/>
            <person name="Xue W."/>
            <person name="Luo G."/>
        </authorList>
    </citation>
    <scope>NUCLEOTIDE SEQUENCE [LARGE SCALE GENOMIC DNA]</scope>
    <source>
        <strain evidence="18 19">AF04-15</strain>
    </source>
</reference>
<dbReference type="SFLD" id="SFLDF00027">
    <property type="entry name" value="p-type_atpase"/>
    <property type="match status" value="1"/>
</dbReference>
<feature type="transmembrane region" description="Helical" evidence="16">
    <location>
        <begin position="850"/>
        <end position="868"/>
    </location>
</feature>
<dbReference type="InterPro" id="IPR006408">
    <property type="entry name" value="P-type_ATPase_IIB"/>
</dbReference>
<dbReference type="InterPro" id="IPR023214">
    <property type="entry name" value="HAD_sf"/>
</dbReference>
<dbReference type="PANTHER" id="PTHR24093">
    <property type="entry name" value="CATION TRANSPORTING ATPASE"/>
    <property type="match status" value="1"/>
</dbReference>
<evidence type="ECO:0000256" key="15">
    <source>
        <dbReference type="SAM" id="MobiDB-lite"/>
    </source>
</evidence>
<dbReference type="FunFam" id="3.40.50.1000:FF:000001">
    <property type="entry name" value="Phospholipid-transporting ATPase IC"/>
    <property type="match status" value="1"/>
</dbReference>
<evidence type="ECO:0000256" key="2">
    <source>
        <dbReference type="ARBA" id="ARBA00012790"/>
    </source>
</evidence>
<evidence type="ECO:0000256" key="14">
    <source>
        <dbReference type="ARBA" id="ARBA00023136"/>
    </source>
</evidence>
<dbReference type="GO" id="GO:0012505">
    <property type="term" value="C:endomembrane system"/>
    <property type="evidence" value="ECO:0007669"/>
    <property type="project" value="UniProtKB-SubCell"/>
</dbReference>
<dbReference type="Gene3D" id="3.40.1110.10">
    <property type="entry name" value="Calcium-transporting ATPase, cytoplasmic domain N"/>
    <property type="match status" value="1"/>
</dbReference>
<dbReference type="PRINTS" id="PR00119">
    <property type="entry name" value="CATATPASE"/>
</dbReference>
<feature type="transmembrane region" description="Helical" evidence="16">
    <location>
        <begin position="291"/>
        <end position="320"/>
    </location>
</feature>
<proteinExistence type="predicted"/>
<dbReference type="SUPFAM" id="SSF81665">
    <property type="entry name" value="Calcium ATPase, transmembrane domain M"/>
    <property type="match status" value="1"/>
</dbReference>
<feature type="domain" description="Cation-transporting P-type ATPase N-terminal" evidence="17">
    <location>
        <begin position="3"/>
        <end position="77"/>
    </location>
</feature>
<dbReference type="FunFam" id="3.40.50.1000:FF:000193">
    <property type="entry name" value="Plasma membrane calcium-transporting ATPase 2"/>
    <property type="match status" value="1"/>
</dbReference>
<evidence type="ECO:0000259" key="17">
    <source>
        <dbReference type="SMART" id="SM00831"/>
    </source>
</evidence>
<feature type="transmembrane region" description="Helical" evidence="16">
    <location>
        <begin position="715"/>
        <end position="734"/>
    </location>
</feature>
<dbReference type="Pfam" id="PF00122">
    <property type="entry name" value="E1-E2_ATPase"/>
    <property type="match status" value="1"/>
</dbReference>
<dbReference type="SFLD" id="SFLDG00002">
    <property type="entry name" value="C1.7:_P-type_atpase_like"/>
    <property type="match status" value="1"/>
</dbReference>
<dbReference type="OrthoDB" id="9760364at2"/>
<feature type="transmembrane region" description="Helical" evidence="16">
    <location>
        <begin position="87"/>
        <end position="107"/>
    </location>
</feature>
<dbReference type="Gene3D" id="1.20.1110.10">
    <property type="entry name" value="Calcium-transporting ATPase, transmembrane domain"/>
    <property type="match status" value="1"/>
</dbReference>
<keyword evidence="3" id="KW-0813">Transport</keyword>
<keyword evidence="9" id="KW-0067">ATP-binding</keyword>
<dbReference type="GO" id="GO:0005886">
    <property type="term" value="C:plasma membrane"/>
    <property type="evidence" value="ECO:0007669"/>
    <property type="project" value="TreeGrafter"/>
</dbReference>
<evidence type="ECO:0000256" key="8">
    <source>
        <dbReference type="ARBA" id="ARBA00022837"/>
    </source>
</evidence>
<evidence type="ECO:0000256" key="5">
    <source>
        <dbReference type="ARBA" id="ARBA00022692"/>
    </source>
</evidence>
<feature type="transmembrane region" description="Helical" evidence="16">
    <location>
        <begin position="61"/>
        <end position="81"/>
    </location>
</feature>
<dbReference type="Pfam" id="PF13246">
    <property type="entry name" value="Cation_ATPase"/>
    <property type="match status" value="1"/>
</dbReference>
<evidence type="ECO:0000256" key="11">
    <source>
        <dbReference type="ARBA" id="ARBA00022967"/>
    </source>
</evidence>
<keyword evidence="8" id="KW-0106">Calcium</keyword>
<comment type="subcellular location">
    <subcellularLocation>
        <location evidence="1">Endomembrane system</location>
        <topology evidence="1">Multi-pass membrane protein</topology>
    </subcellularLocation>
</comment>
<dbReference type="Pfam" id="PF00689">
    <property type="entry name" value="Cation_ATPase_C"/>
    <property type="match status" value="1"/>
</dbReference>
<evidence type="ECO:0000256" key="6">
    <source>
        <dbReference type="ARBA" id="ARBA00022723"/>
    </source>
</evidence>
<keyword evidence="6" id="KW-0479">Metal-binding</keyword>
<feature type="transmembrane region" description="Helical" evidence="16">
    <location>
        <begin position="755"/>
        <end position="774"/>
    </location>
</feature>
<evidence type="ECO:0000256" key="4">
    <source>
        <dbReference type="ARBA" id="ARBA00022568"/>
    </source>
</evidence>
<feature type="compositionally biased region" description="Basic and acidic residues" evidence="15">
    <location>
        <begin position="17"/>
        <end position="36"/>
    </location>
</feature>
<dbReference type="Pfam" id="PF08282">
    <property type="entry name" value="Hydrolase_3"/>
    <property type="match status" value="1"/>
</dbReference>
<dbReference type="GO" id="GO:0005524">
    <property type="term" value="F:ATP binding"/>
    <property type="evidence" value="ECO:0007669"/>
    <property type="project" value="UniProtKB-KW"/>
</dbReference>
<evidence type="ECO:0000313" key="18">
    <source>
        <dbReference type="EMBL" id="RGX28210.1"/>
    </source>
</evidence>
<dbReference type="AlphaFoldDB" id="A0A413FDJ5"/>
<evidence type="ECO:0000256" key="13">
    <source>
        <dbReference type="ARBA" id="ARBA00023065"/>
    </source>
</evidence>
<dbReference type="InterPro" id="IPR059000">
    <property type="entry name" value="ATPase_P-type_domA"/>
</dbReference>
<dbReference type="InterPro" id="IPR008250">
    <property type="entry name" value="ATPase_P-typ_transduc_dom_A_sf"/>
</dbReference>
<dbReference type="GO" id="GO:0046872">
    <property type="term" value="F:metal ion binding"/>
    <property type="evidence" value="ECO:0007669"/>
    <property type="project" value="UniProtKB-KW"/>
</dbReference>
<dbReference type="NCBIfam" id="TIGR01494">
    <property type="entry name" value="ATPase_P-type"/>
    <property type="match status" value="2"/>
</dbReference>
<evidence type="ECO:0000256" key="7">
    <source>
        <dbReference type="ARBA" id="ARBA00022741"/>
    </source>
</evidence>
<dbReference type="PANTHER" id="PTHR24093:SF369">
    <property type="entry name" value="CALCIUM-TRANSPORTING ATPASE"/>
    <property type="match status" value="1"/>
</dbReference>
<keyword evidence="13" id="KW-0406">Ion transport</keyword>
<dbReference type="NCBIfam" id="TIGR01517">
    <property type="entry name" value="ATPase-IIB_Ca"/>
    <property type="match status" value="1"/>
</dbReference>
<dbReference type="SFLD" id="SFLDS00003">
    <property type="entry name" value="Haloacid_Dehalogenase"/>
    <property type="match status" value="1"/>
</dbReference>
<dbReference type="Pfam" id="PF00690">
    <property type="entry name" value="Cation_ATPase_N"/>
    <property type="match status" value="1"/>
</dbReference>
<dbReference type="InterPro" id="IPR001757">
    <property type="entry name" value="P_typ_ATPase"/>
</dbReference>
<evidence type="ECO:0000256" key="16">
    <source>
        <dbReference type="SAM" id="Phobius"/>
    </source>
</evidence>
<dbReference type="InterPro" id="IPR044492">
    <property type="entry name" value="P_typ_ATPase_HD_dom"/>
</dbReference>
<dbReference type="GO" id="GO:0016887">
    <property type="term" value="F:ATP hydrolysis activity"/>
    <property type="evidence" value="ECO:0007669"/>
    <property type="project" value="InterPro"/>
</dbReference>
<dbReference type="SUPFAM" id="SSF81660">
    <property type="entry name" value="Metal cation-transporting ATPase, ATP-binding domain N"/>
    <property type="match status" value="1"/>
</dbReference>
<name>A0A413FDJ5_9FIRM</name>
<dbReference type="InterPro" id="IPR018303">
    <property type="entry name" value="ATPase_P-typ_P_site"/>
</dbReference>
<evidence type="ECO:0000256" key="3">
    <source>
        <dbReference type="ARBA" id="ARBA00022448"/>
    </source>
</evidence>
<feature type="region of interest" description="Disordered" evidence="15">
    <location>
        <begin position="17"/>
        <end position="40"/>
    </location>
</feature>
<dbReference type="EMBL" id="QSBM01000011">
    <property type="protein sequence ID" value="RGX28210.1"/>
    <property type="molecule type" value="Genomic_DNA"/>
</dbReference>
<comment type="caution">
    <text evidence="18">The sequence shown here is derived from an EMBL/GenBank/DDBJ whole genome shotgun (WGS) entry which is preliminary data.</text>
</comment>
<evidence type="ECO:0000256" key="10">
    <source>
        <dbReference type="ARBA" id="ARBA00022842"/>
    </source>
</evidence>
<feature type="transmembrane region" description="Helical" evidence="16">
    <location>
        <begin position="786"/>
        <end position="803"/>
    </location>
</feature>
<dbReference type="SMART" id="SM00831">
    <property type="entry name" value="Cation_ATPase_N"/>
    <property type="match status" value="1"/>
</dbReference>
<keyword evidence="11" id="KW-1278">Translocase</keyword>
<dbReference type="InterPro" id="IPR006068">
    <property type="entry name" value="ATPase_P-typ_cation-transptr_C"/>
</dbReference>
<accession>A0A413FDJ5</accession>
<feature type="transmembrane region" description="Helical" evidence="16">
    <location>
        <begin position="824"/>
        <end position="844"/>
    </location>
</feature>
<keyword evidence="18" id="KW-0378">Hydrolase</keyword>
<dbReference type="PRINTS" id="PR00120">
    <property type="entry name" value="HATPASE"/>
</dbReference>
<gene>
    <name evidence="18" type="ORF">DWV29_14855</name>
</gene>
<keyword evidence="14 16" id="KW-0472">Membrane</keyword>
<dbReference type="PROSITE" id="PS00154">
    <property type="entry name" value="ATPASE_E1_E2"/>
    <property type="match status" value="1"/>
</dbReference>
<organism evidence="18 19">
    <name type="scientific">Enterocloster asparagiformis</name>
    <dbReference type="NCBI Taxonomy" id="333367"/>
    <lineage>
        <taxon>Bacteria</taxon>
        <taxon>Bacillati</taxon>
        <taxon>Bacillota</taxon>
        <taxon>Clostridia</taxon>
        <taxon>Lachnospirales</taxon>
        <taxon>Lachnospiraceae</taxon>
        <taxon>Enterocloster</taxon>
    </lineage>
</organism>
<dbReference type="InterPro" id="IPR004014">
    <property type="entry name" value="ATPase_P-typ_cation-transptr_N"/>
</dbReference>
<dbReference type="Proteomes" id="UP000283880">
    <property type="component" value="Unassembled WGS sequence"/>
</dbReference>